<evidence type="ECO:0000313" key="9">
    <source>
        <dbReference type="EMBL" id="EZG68163.1"/>
    </source>
</evidence>
<dbReference type="InterPro" id="IPR000008">
    <property type="entry name" value="C2_dom"/>
</dbReference>
<feature type="domain" description="C2" evidence="8">
    <location>
        <begin position="156"/>
        <end position="275"/>
    </location>
</feature>
<dbReference type="GO" id="GO:0007009">
    <property type="term" value="P:plasma membrane organization"/>
    <property type="evidence" value="ECO:0007669"/>
    <property type="project" value="TreeGrafter"/>
</dbReference>
<dbReference type="PANTHER" id="PTHR12546:SF33">
    <property type="entry name" value="SPERM VESICLE FUSION PROTEIN FER-1"/>
    <property type="match status" value="1"/>
</dbReference>
<keyword evidence="3" id="KW-0677">Repeat</keyword>
<dbReference type="RefSeq" id="XP_011130057.1">
    <property type="nucleotide sequence ID" value="XM_011131755.1"/>
</dbReference>
<evidence type="ECO:0000256" key="4">
    <source>
        <dbReference type="ARBA" id="ARBA00022989"/>
    </source>
</evidence>
<dbReference type="Proteomes" id="UP000019763">
    <property type="component" value="Unassembled WGS sequence"/>
</dbReference>
<dbReference type="InterPro" id="IPR037721">
    <property type="entry name" value="Ferlin"/>
</dbReference>
<keyword evidence="10" id="KW-1185">Reference proteome</keyword>
<protein>
    <submittedName>
        <fullName evidence="9">C2 domain protein</fullName>
    </submittedName>
</protein>
<evidence type="ECO:0000256" key="5">
    <source>
        <dbReference type="ARBA" id="ARBA00023136"/>
    </source>
</evidence>
<dbReference type="OMA" id="HIPTCTP"/>
<dbReference type="SUPFAM" id="SSF49562">
    <property type="entry name" value="C2 domain (Calcium/lipid-binding domain, CaLB)"/>
    <property type="match status" value="5"/>
</dbReference>
<feature type="transmembrane region" description="Helical" evidence="7">
    <location>
        <begin position="1470"/>
        <end position="1491"/>
    </location>
</feature>
<keyword evidence="5 7" id="KW-0472">Membrane</keyword>
<feature type="region of interest" description="Disordered" evidence="6">
    <location>
        <begin position="1055"/>
        <end position="1081"/>
    </location>
</feature>
<keyword evidence="2 7" id="KW-0812">Transmembrane</keyword>
<gene>
    <name evidence="9" type="ORF">GNI_063830</name>
</gene>
<sequence length="1492" mass="164109">METMAVDPFIERRELVEWSIAVTLHETKDLKCVGQTSTLPNQWHSIRLGTQETQTPVRQAAASTAYDQHSSFHLKATIHDLGCHLVEITSYHKFTLSSEVIGKCSICPRTIYERTGRSTIQFWQSLLNPEDPTMDVGKICISVSVKSDRDNVRLANQDGISSSSASIQSSQNYNLLINIYKGQDIATTRLLGQNISEPFIEVLHGINRAHTRVIPLNSNPDWNTQLSVPAQLPALDGYVRIGLYNGSKAPVLFGYHLISLETILSGSLNHKMMWIDYYWNQPTSELESQWMNMTTMATDAFQAVTMTQDSVCSNYDETPPQLVSPNSYVGRLLIQIAVRNVHKPSKVLTSSCGMAPLPETHSYELHGQIFEIASTVGNVGPLKVELAVGPIKSFSGLVSHTSEEGYRFRSEAGEGHLDPLHLMVTDMKDAWLAFIYLHSSTPSNLLEEFVSNAAGAIMPTPLLGGLLGAPGAAAGAGLLDSAANLFGGGGSGGATELQRIAYTYLTLQQITGYGSKPVWIPLKTLGTETSAFKILARFVLADTKAAEIPSGLPPSSVAGSIPSGTGPVRSAVPSAAPVYIDKAYNARKYIFRCFLYELANLKCTSSGQLPSPYVKIELGSDSWITREIIHSCNPQFYQSYENVVKLPDDITLANDISISVYNKASVRTSHSALPLNLQATGILGSGYSDELVGSTTFSISKVPKAWAEAPVWLSLSLEGEPAGRILCAFEILNIEEQDQYPYYDDVRPSTYECSVLLCVFGIVSSTPLFLPKVKVAYGRDVKESDNHLWSAFSSAPLNTVQGTSGGTASAGLCYEFNQNFQVDLHLPKRSFHFAYLEIYVYNDNQYNEPALLGILPLSQYIPWYTPVEREIAQELFAPVFYDDVARDGQGLGRSLGLDRDLGGLLHNARGHKSGEDDNALADDELRSHARPANARVCDSMLFVAPETAERVHIDPPGKIMDEEADFYVPKGIDGQALVRSYNVKSLMFNMRAKEETDLTDDERKERISGPLEDFMDMGQLPYQTVSLVQPSPGVFPVATGKIKFNVLITQHTAADQESAAGGGRPSANAVGRGSTGGRGSERLNEFHKKRKAGTDLHANNIEVRVYCLSVQDVKASTSVGLSTEFYLTLDFPGNASSEASVFDRSNARSGNLNPVFNKCYRFVVDLPSMGALRIRLMQTGTLQDEEVGGTVVNLQDRWWLPEYRHMVAANQVPIEARVLRRHESASAGLGQGLGQGLLGSTGRLHSVTGVLSCWVEMLTAAEAQSMPVAVLSSSEPQPHQLRVVVWQLKDCQMGNTSSVSLNVSCSFRHLDDSLEAQWTDTHYNSRDGSATFNWRMVFSIFIPARFSTVQFSIHHHSLIGVGDLLGTCTIDLQRDFALAQRRKDEYTIPRTWTKCYHPNEPDVVQGQLEYEIAVVSQNDATANPVGKGREEPNRNPYLDPVLENRDYVDWQGLGQSLQNIAASITWTTKWFLYIGGALLLLFTIVYLILAFK</sequence>
<evidence type="ECO:0000256" key="2">
    <source>
        <dbReference type="ARBA" id="ARBA00022692"/>
    </source>
</evidence>
<dbReference type="Gene3D" id="2.60.40.150">
    <property type="entry name" value="C2 domain"/>
    <property type="match status" value="4"/>
</dbReference>
<dbReference type="GO" id="GO:0016020">
    <property type="term" value="C:membrane"/>
    <property type="evidence" value="ECO:0007669"/>
    <property type="project" value="UniProtKB-SubCell"/>
</dbReference>
<evidence type="ECO:0000259" key="8">
    <source>
        <dbReference type="PROSITE" id="PS50004"/>
    </source>
</evidence>
<reference evidence="9" key="1">
    <citation type="submission" date="2013-12" db="EMBL/GenBank/DDBJ databases">
        <authorList>
            <person name="Omoto C.K."/>
            <person name="Sibley D."/>
            <person name="Venepally P."/>
            <person name="Hadjithomas M."/>
            <person name="Karamycheva S."/>
            <person name="Brunk B."/>
            <person name="Roos D."/>
            <person name="Caler E."/>
            <person name="Lorenzi H."/>
        </authorList>
    </citation>
    <scope>NUCLEOTIDE SEQUENCE</scope>
</reference>
<name>A0A023B856_GRENI</name>
<evidence type="ECO:0000256" key="6">
    <source>
        <dbReference type="SAM" id="MobiDB-lite"/>
    </source>
</evidence>
<evidence type="ECO:0000256" key="3">
    <source>
        <dbReference type="ARBA" id="ARBA00022737"/>
    </source>
</evidence>
<evidence type="ECO:0000256" key="1">
    <source>
        <dbReference type="ARBA" id="ARBA00004167"/>
    </source>
</evidence>
<dbReference type="PANTHER" id="PTHR12546">
    <property type="entry name" value="FER-1-LIKE"/>
    <property type="match status" value="1"/>
</dbReference>
<dbReference type="OrthoDB" id="270970at2759"/>
<keyword evidence="4 7" id="KW-1133">Transmembrane helix</keyword>
<feature type="domain" description="C2" evidence="8">
    <location>
        <begin position="1262"/>
        <end position="1386"/>
    </location>
</feature>
<comment type="caution">
    <text evidence="9">The sequence shown here is derived from an EMBL/GenBank/DDBJ whole genome shotgun (WGS) entry which is preliminary data.</text>
</comment>
<feature type="domain" description="C2" evidence="8">
    <location>
        <begin position="569"/>
        <end position="713"/>
    </location>
</feature>
<proteinExistence type="predicted"/>
<accession>A0A023B856</accession>
<dbReference type="VEuPathDB" id="CryptoDB:GNI_063830"/>
<evidence type="ECO:0000256" key="7">
    <source>
        <dbReference type="SAM" id="Phobius"/>
    </source>
</evidence>
<dbReference type="Pfam" id="PF00168">
    <property type="entry name" value="C2"/>
    <property type="match status" value="4"/>
</dbReference>
<comment type="subcellular location">
    <subcellularLocation>
        <location evidence="1">Membrane</location>
        <topology evidence="1">Single-pass membrane protein</topology>
    </subcellularLocation>
</comment>
<dbReference type="InterPro" id="IPR035892">
    <property type="entry name" value="C2_domain_sf"/>
</dbReference>
<dbReference type="SMART" id="SM00239">
    <property type="entry name" value="C2"/>
    <property type="match status" value="4"/>
</dbReference>
<dbReference type="GeneID" id="22912341"/>
<dbReference type="PROSITE" id="PS50004">
    <property type="entry name" value="C2"/>
    <property type="match status" value="3"/>
</dbReference>
<evidence type="ECO:0000313" key="10">
    <source>
        <dbReference type="Proteomes" id="UP000019763"/>
    </source>
</evidence>
<dbReference type="eggNOG" id="KOG1326">
    <property type="taxonomic scope" value="Eukaryota"/>
</dbReference>
<dbReference type="EMBL" id="AFNH02000482">
    <property type="protein sequence ID" value="EZG68163.1"/>
    <property type="molecule type" value="Genomic_DNA"/>
</dbReference>
<organism evidence="9 10">
    <name type="scientific">Gregarina niphandrodes</name>
    <name type="common">Septate eugregarine</name>
    <dbReference type="NCBI Taxonomy" id="110365"/>
    <lineage>
        <taxon>Eukaryota</taxon>
        <taxon>Sar</taxon>
        <taxon>Alveolata</taxon>
        <taxon>Apicomplexa</taxon>
        <taxon>Conoidasida</taxon>
        <taxon>Gregarinasina</taxon>
        <taxon>Eugregarinorida</taxon>
        <taxon>Gregarinidae</taxon>
        <taxon>Gregarina</taxon>
    </lineage>
</organism>